<dbReference type="InterPro" id="IPR045361">
    <property type="entry name" value="CIS_tube_prot_N"/>
</dbReference>
<comment type="caution">
    <text evidence="2">The sequence shown here is derived from an EMBL/GenBank/DDBJ whole genome shotgun (WGS) entry which is preliminary data.</text>
</comment>
<keyword evidence="3" id="KW-1185">Reference proteome</keyword>
<dbReference type="AlphaFoldDB" id="A0A1Q5ZXP7"/>
<proteinExistence type="predicted"/>
<dbReference type="Gene3D" id="3.10.350.10">
    <property type="entry name" value="LysM domain"/>
    <property type="match status" value="1"/>
</dbReference>
<dbReference type="RefSeq" id="WP_074489200.1">
    <property type="nucleotide sequence ID" value="NZ_FPAM01000004.1"/>
</dbReference>
<dbReference type="OrthoDB" id="9815939at2"/>
<dbReference type="CDD" id="cd00118">
    <property type="entry name" value="LysM"/>
    <property type="match status" value="1"/>
</dbReference>
<evidence type="ECO:0000313" key="2">
    <source>
        <dbReference type="EMBL" id="OKS86517.1"/>
    </source>
</evidence>
<gene>
    <name evidence="2" type="ORF">RG47T_1973</name>
</gene>
<dbReference type="EMBL" id="MPPL01000001">
    <property type="protein sequence ID" value="OKS86517.1"/>
    <property type="molecule type" value="Genomic_DNA"/>
</dbReference>
<accession>A0A1Q5ZXP7</accession>
<dbReference type="Proteomes" id="UP000186720">
    <property type="component" value="Unassembled WGS sequence"/>
</dbReference>
<evidence type="ECO:0000259" key="1">
    <source>
        <dbReference type="PROSITE" id="PS51782"/>
    </source>
</evidence>
<dbReference type="InterPro" id="IPR018392">
    <property type="entry name" value="LysM"/>
</dbReference>
<feature type="domain" description="LysM" evidence="1">
    <location>
        <begin position="174"/>
        <end position="221"/>
    </location>
</feature>
<evidence type="ECO:0000313" key="3">
    <source>
        <dbReference type="Proteomes" id="UP000186720"/>
    </source>
</evidence>
<reference evidence="2 3" key="1">
    <citation type="submission" date="2016-11" db="EMBL/GenBank/DDBJ databases">
        <title>Whole Genome Sequencing of Mucilaginibacter polytrichastri RG4-7(T) isolated from the moss sample.</title>
        <authorList>
            <person name="Li Y."/>
        </authorList>
    </citation>
    <scope>NUCLEOTIDE SEQUENCE [LARGE SCALE GENOMIC DNA]</scope>
    <source>
        <strain evidence="2 3">RG4-7</strain>
    </source>
</reference>
<dbReference type="Pfam" id="PF19266">
    <property type="entry name" value="CIS_tube"/>
    <property type="match status" value="1"/>
</dbReference>
<dbReference type="PROSITE" id="PS51782">
    <property type="entry name" value="LYSM"/>
    <property type="match status" value="1"/>
</dbReference>
<sequence>MRDNTQTLIKLKIQAFKDPPCKYQKAGEIDAFINPSKYQRTYSVIYSDDKALGATDSTQVFKRIGQSDLTLSFFVDGTGIVPLAAKYKDVDDYIDTFTNLVYGFQGNIHRPFYLLIIWGRLTFTGVCSKLDVTYNLFTPAGKALRATIDITITQSKDYKTKAKEAAKSSPDLTHVRTVRAGDTLPLMSYRIYGDSSYYMEIAKANGLSSFQAIKPGDQIYFPPIKK</sequence>
<name>A0A1Q5ZXP7_9SPHI</name>
<organism evidence="2 3">
    <name type="scientific">Mucilaginibacter polytrichastri</name>
    <dbReference type="NCBI Taxonomy" id="1302689"/>
    <lineage>
        <taxon>Bacteria</taxon>
        <taxon>Pseudomonadati</taxon>
        <taxon>Bacteroidota</taxon>
        <taxon>Sphingobacteriia</taxon>
        <taxon>Sphingobacteriales</taxon>
        <taxon>Sphingobacteriaceae</taxon>
        <taxon>Mucilaginibacter</taxon>
    </lineage>
</organism>
<protein>
    <recommendedName>
        <fullName evidence="1">LysM domain-containing protein</fullName>
    </recommendedName>
</protein>
<dbReference type="STRING" id="1302689.RG47T_1973"/>
<dbReference type="InterPro" id="IPR036779">
    <property type="entry name" value="LysM_dom_sf"/>
</dbReference>